<keyword evidence="2" id="KW-0689">Ribosomal protein</keyword>
<evidence type="ECO:0000259" key="4">
    <source>
        <dbReference type="Pfam" id="PF01778"/>
    </source>
</evidence>
<accession>A0A0J7YPD7</accession>
<proteinExistence type="inferred from homology"/>
<reference evidence="5 6" key="1">
    <citation type="journal article" date="2014" name="Nature">
        <title>The genome of the recently domesticated crop plant sugar beet (Beta vulgaris).</title>
        <authorList>
            <person name="Dohm J.C."/>
            <person name="Minoche A.E."/>
            <person name="Holtgrawe D."/>
            <person name="Capella-Gutierrez S."/>
            <person name="Zakrzewski F."/>
            <person name="Tafer H."/>
            <person name="Rupp O."/>
            <person name="Sorensen T.R."/>
            <person name="Stracke R."/>
            <person name="Reinhardt R."/>
            <person name="Goesmann A."/>
            <person name="Kraft T."/>
            <person name="Schulz B."/>
            <person name="Stadler P.F."/>
            <person name="Schmidt T."/>
            <person name="Gabaldon T."/>
            <person name="Lehrach H."/>
            <person name="Weisshaar B."/>
            <person name="Himmelbauer H."/>
        </authorList>
    </citation>
    <scope>NUCLEOTIDE SEQUENCE [LARGE SCALE GENOMIC DNA]</scope>
    <source>
        <tissue evidence="5">Taproot</tissue>
    </source>
</reference>
<comment type="similarity">
    <text evidence="1">Belongs to the eukaryotic ribosomal protein eL28 family.</text>
</comment>
<protein>
    <recommendedName>
        <fullName evidence="4">Ribosomal eL28/Mak16 domain-containing protein</fullName>
    </recommendedName>
</protein>
<keyword evidence="3" id="KW-0687">Ribonucleoprotein</keyword>
<dbReference type="PANTHER" id="PTHR10544">
    <property type="entry name" value="60S RIBOSOMAL PROTEIN L28"/>
    <property type="match status" value="1"/>
</dbReference>
<dbReference type="AlphaFoldDB" id="A0A0J7YPD7"/>
<dbReference type="GO" id="GO:0005840">
    <property type="term" value="C:ribosome"/>
    <property type="evidence" value="ECO:0007669"/>
    <property type="project" value="UniProtKB-KW"/>
</dbReference>
<dbReference type="OrthoDB" id="338850at2759"/>
<evidence type="ECO:0000256" key="1">
    <source>
        <dbReference type="ARBA" id="ARBA00007926"/>
    </source>
</evidence>
<dbReference type="EMBL" id="KQ109394">
    <property type="protein sequence ID" value="KMS65399.1"/>
    <property type="molecule type" value="Genomic_DNA"/>
</dbReference>
<evidence type="ECO:0000313" key="6">
    <source>
        <dbReference type="Proteomes" id="UP000035740"/>
    </source>
</evidence>
<evidence type="ECO:0000256" key="3">
    <source>
        <dbReference type="ARBA" id="ARBA00023274"/>
    </source>
</evidence>
<sequence>MSNSEVVWNIVKNSSSFLYKNNGITLTNEPYNVLNVNSRKFSGLCNKKALDVSVVDGNVVMNKKRTKSARFPSKLKAAMILKKEKSACAVRKELAGSYYRVDLANYAVARYNKLNKSLKASKVVKKAPGAGDAMQISKTD</sequence>
<dbReference type="GO" id="GO:0003735">
    <property type="term" value="F:structural constituent of ribosome"/>
    <property type="evidence" value="ECO:0007669"/>
    <property type="project" value="InterPro"/>
</dbReference>
<name>A0A0J7YPD7_BETVV</name>
<evidence type="ECO:0000313" key="5">
    <source>
        <dbReference type="EMBL" id="KMS65399.1"/>
    </source>
</evidence>
<dbReference type="InterPro" id="IPR029004">
    <property type="entry name" value="Ribosomal_eL28/Mak16"/>
</dbReference>
<dbReference type="GO" id="GO:1990904">
    <property type="term" value="C:ribonucleoprotein complex"/>
    <property type="evidence" value="ECO:0007669"/>
    <property type="project" value="UniProtKB-KW"/>
</dbReference>
<gene>
    <name evidence="5" type="ORF">BVRB_036380</name>
</gene>
<dbReference type="GO" id="GO:0006412">
    <property type="term" value="P:translation"/>
    <property type="evidence" value="ECO:0007669"/>
    <property type="project" value="InterPro"/>
</dbReference>
<dbReference type="Gene3D" id="3.30.390.110">
    <property type="match status" value="1"/>
</dbReference>
<dbReference type="Pfam" id="PF01778">
    <property type="entry name" value="Ribosomal_L28e"/>
    <property type="match status" value="1"/>
</dbReference>
<evidence type="ECO:0000256" key="2">
    <source>
        <dbReference type="ARBA" id="ARBA00022980"/>
    </source>
</evidence>
<dbReference type="Proteomes" id="UP000035740">
    <property type="component" value="Unassembled WGS sequence"/>
</dbReference>
<dbReference type="Gramene" id="KMS65399">
    <property type="protein sequence ID" value="KMS65399"/>
    <property type="gene ID" value="BVRB_036380"/>
</dbReference>
<keyword evidence="6" id="KW-1185">Reference proteome</keyword>
<organism evidence="5 6">
    <name type="scientific">Beta vulgaris subsp. vulgaris</name>
    <name type="common">Beet</name>
    <dbReference type="NCBI Taxonomy" id="3555"/>
    <lineage>
        <taxon>Eukaryota</taxon>
        <taxon>Viridiplantae</taxon>
        <taxon>Streptophyta</taxon>
        <taxon>Embryophyta</taxon>
        <taxon>Tracheophyta</taxon>
        <taxon>Spermatophyta</taxon>
        <taxon>Magnoliopsida</taxon>
        <taxon>eudicotyledons</taxon>
        <taxon>Gunneridae</taxon>
        <taxon>Pentapetalae</taxon>
        <taxon>Caryophyllales</taxon>
        <taxon>Chenopodiaceae</taxon>
        <taxon>Betoideae</taxon>
        <taxon>Beta</taxon>
    </lineage>
</organism>
<dbReference type="InterPro" id="IPR002672">
    <property type="entry name" value="Ribosomal_eL28"/>
</dbReference>
<feature type="domain" description="Ribosomal eL28/Mak16" evidence="4">
    <location>
        <begin position="6"/>
        <end position="117"/>
    </location>
</feature>